<feature type="domain" description="VWFA" evidence="16">
    <location>
        <begin position="46"/>
        <end position="234"/>
    </location>
</feature>
<dbReference type="AlphaFoldDB" id="A0A226N1R6"/>
<dbReference type="EMBL" id="MCFN01000272">
    <property type="protein sequence ID" value="OXB61471.1"/>
    <property type="molecule type" value="Genomic_DNA"/>
</dbReference>
<dbReference type="PANTHER" id="PTHR22588">
    <property type="entry name" value="VWFA DOMAIN-CONTAINING PROTEIN"/>
    <property type="match status" value="1"/>
</dbReference>
<dbReference type="Pfam" id="PF00092">
    <property type="entry name" value="VWA"/>
    <property type="match status" value="3"/>
</dbReference>
<comment type="similarity">
    <text evidence="11">Belongs to the type VI collagen family.</text>
</comment>
<dbReference type="FunFam" id="3.40.50.410:FF:000027">
    <property type="entry name" value="collagen alpha-2(VI) chain isoform X1"/>
    <property type="match status" value="1"/>
</dbReference>
<dbReference type="SUPFAM" id="SSF53300">
    <property type="entry name" value="vWA-like"/>
    <property type="match status" value="3"/>
</dbReference>
<feature type="signal peptide" evidence="15">
    <location>
        <begin position="1"/>
        <end position="27"/>
    </location>
</feature>
<keyword evidence="18" id="KW-1185">Reference proteome</keyword>
<feature type="compositionally biased region" description="Gly residues" evidence="14">
    <location>
        <begin position="542"/>
        <end position="551"/>
    </location>
</feature>
<keyword evidence="2" id="KW-0964">Secreted</keyword>
<feature type="chain" id="PRO_5012533685" description="Collagen alpha-2(VI) chain" evidence="15">
    <location>
        <begin position="28"/>
        <end position="1145"/>
    </location>
</feature>
<feature type="compositionally biased region" description="Basic and acidic residues" evidence="14">
    <location>
        <begin position="341"/>
        <end position="355"/>
    </location>
</feature>
<evidence type="ECO:0000256" key="15">
    <source>
        <dbReference type="SAM" id="SignalP"/>
    </source>
</evidence>
<evidence type="ECO:0000256" key="1">
    <source>
        <dbReference type="ARBA" id="ARBA00004498"/>
    </source>
</evidence>
<feature type="region of interest" description="Disordered" evidence="14">
    <location>
        <begin position="492"/>
        <end position="596"/>
    </location>
</feature>
<keyword evidence="4 15" id="KW-0732">Signal</keyword>
<protein>
    <recommendedName>
        <fullName evidence="13">Collagen alpha-2(VI) chain</fullName>
    </recommendedName>
</protein>
<evidence type="ECO:0000256" key="5">
    <source>
        <dbReference type="ARBA" id="ARBA00022737"/>
    </source>
</evidence>
<comment type="caution">
    <text evidence="17">The sequence shown here is derived from an EMBL/GenBank/DDBJ whole genome shotgun (WGS) entry which is preliminary data.</text>
</comment>
<proteinExistence type="inferred from homology"/>
<dbReference type="SMART" id="SM00327">
    <property type="entry name" value="VWA"/>
    <property type="match status" value="3"/>
</dbReference>
<dbReference type="GO" id="GO:0030020">
    <property type="term" value="F:extracellular matrix structural constituent conferring tensile strength"/>
    <property type="evidence" value="ECO:0007669"/>
    <property type="project" value="TreeGrafter"/>
</dbReference>
<dbReference type="OrthoDB" id="9944853at2759"/>
<evidence type="ECO:0000313" key="18">
    <source>
        <dbReference type="Proteomes" id="UP000198323"/>
    </source>
</evidence>
<evidence type="ECO:0000256" key="4">
    <source>
        <dbReference type="ARBA" id="ARBA00022729"/>
    </source>
</evidence>
<sequence>MSRRTAEMFQQAFLSTLLCVALVPLHAQFDDEPVTSCTEKTDCPISVYFVIDTSESIALQTVPIQSLVDQIKQFIPRFIEKLENEVYQNQVSITWMFGGLHYSDVVEIYSPLTRSKDTYLTKLRAINYLGRGTFTDCAISNMTQQFQSQTARDVKFAVVITDGHVTGSPCGGMKMQAERARDMGIKLFAVAPSEDVYEQGLREIASPPHDLYRSNYTITPKDALHIDENTIERIIKAMCYKMSCLEIAGPAGPKGYRGQKGAKGNMGEPGSPGMKGRQGVPGLKGEKGEIGSDGRRGAAGLAGRNGTDGQKGKLGRIGPPGCKGDRGDKGPDGYPGDAGDQGERGDEGMKGDPGRPGRSGPPGPPGEKGSPKDYGIAVFLRTCGTADVFSLVLLLEFLATLELKDLLEAKEEKVKQDLLDPKESLVDVEIQGRRAAKVVQGPREKEEILVQRVPEACPVRLETKEQGETKDCQDPEALQVLWESQAIFMDPSVSRKPPEMPSPTPPNSFSQGSRGDPGDLGPRGDAGPPGPKGDKGEKGQPGPKGGRGELGPKGTQGTKGEKGEPGDPGPRGEPGSRGPPGEAGPEGTPGPPGDPGLTMVYSYSRALVYTAADLCDFLLLPLSPDCEKRCGALDIMFVIDSSESIGYTNFTLEKNFVVNVVSRLGSIAKDPKSETGARVGVVQYSHEGTFEAIKLDDERINSLSSFKEAVKRLEWIAGGTWTPSALQFAYNKLIKESRREKAQVFAVVITDGRYDPRDDDKNLGALCGRDVLVNTIGIGDIFDQPEQSETLVSIACNEPQRVQKMRLFSDLVAEEFIDKMEDMLCPDPQIVCPELPCQTDDRNPGNVNPLIFRPMEEGVNINIPSTIHSIAQFLNSTRETQDPRMYTQLVATLAFTAEKAKFATGNERQEWMDLFIDTFKMVHSEIVGDPETTELTLQKSVVYQLAVAQCTQRPVDIVFLLDGSERIGEQNFHRAHRFVEEVAQQLTLARSNNDNMNARIALLQYGSEREQNVVFPLTYNLTEISNALAQIKYLDSSSNIGSAIIHAINNIVLSPGNAQRVARRNAELSFVFITDGITGSKNLEEAINSMKKQDVMPTVVALGSDVDMDVLLKLGLGDRAAIFREKDYESLSQPSFFDRFIRWIC</sequence>
<dbReference type="Pfam" id="PF01391">
    <property type="entry name" value="Collagen"/>
    <property type="match status" value="2"/>
</dbReference>
<keyword evidence="7" id="KW-0176">Collagen</keyword>
<evidence type="ECO:0000256" key="14">
    <source>
        <dbReference type="SAM" id="MobiDB-lite"/>
    </source>
</evidence>
<keyword evidence="8" id="KW-0325">Glycoprotein</keyword>
<evidence type="ECO:0000256" key="10">
    <source>
        <dbReference type="ARBA" id="ARBA00043858"/>
    </source>
</evidence>
<feature type="compositionally biased region" description="Basic and acidic residues" evidence="14">
    <location>
        <begin position="284"/>
        <end position="296"/>
    </location>
</feature>
<accession>A0A226N1R6</accession>
<evidence type="ECO:0000256" key="2">
    <source>
        <dbReference type="ARBA" id="ARBA00022525"/>
    </source>
</evidence>
<dbReference type="PROSITE" id="PS50234">
    <property type="entry name" value="VWFA"/>
    <property type="match status" value="3"/>
</dbReference>
<evidence type="ECO:0000256" key="6">
    <source>
        <dbReference type="ARBA" id="ARBA00022889"/>
    </source>
</evidence>
<dbReference type="GO" id="GO:0005581">
    <property type="term" value="C:collagen trimer"/>
    <property type="evidence" value="ECO:0007669"/>
    <property type="project" value="UniProtKB-KW"/>
</dbReference>
<keyword evidence="9" id="KW-0379">Hydroxylation</keyword>
<evidence type="ECO:0000256" key="3">
    <source>
        <dbReference type="ARBA" id="ARBA00022530"/>
    </source>
</evidence>
<dbReference type="FunFam" id="3.40.50.410:FF:000052">
    <property type="entry name" value="collagen alpha-2(VI) chain isoform X1"/>
    <property type="match status" value="1"/>
</dbReference>
<dbReference type="STRING" id="9009.A0A226N1R6"/>
<name>A0A226N1R6_CALSU</name>
<dbReference type="InterPro" id="IPR008160">
    <property type="entry name" value="Collagen"/>
</dbReference>
<feature type="domain" description="VWFA" evidence="16">
    <location>
        <begin position="956"/>
        <end position="1140"/>
    </location>
</feature>
<feature type="domain" description="VWFA" evidence="16">
    <location>
        <begin position="634"/>
        <end position="824"/>
    </location>
</feature>
<reference evidence="17 18" key="1">
    <citation type="submission" date="2016-07" db="EMBL/GenBank/DDBJ databases">
        <title>Disparate Historic Effective Population Sizes Predicted by Modern Levels of Genome Diversity for the Scaled Quail (Callipepla squamata) and the Northern Bobwhite (Colinus virginianus): Inferences from First and Second Generation Draft Genome Assemblies for Sympatric New World Quail.</title>
        <authorList>
            <person name="Oldeschulte D.L."/>
            <person name="Halley Y.A."/>
            <person name="Bhattarai E.K."/>
            <person name="Brashear W.A."/>
            <person name="Hill J."/>
            <person name="Metz R.P."/>
            <person name="Johnson C.D."/>
            <person name="Rollins D."/>
            <person name="Peterson M.J."/>
            <person name="Bickhart D.M."/>
            <person name="Decker J.E."/>
            <person name="Seabury C.M."/>
        </authorList>
    </citation>
    <scope>NUCLEOTIDE SEQUENCE [LARGE SCALE GENOMIC DNA]</scope>
    <source>
        <strain evidence="17 18">Texas</strain>
        <tissue evidence="17">Leg muscle</tissue>
    </source>
</reference>
<keyword evidence="6" id="KW-0130">Cell adhesion</keyword>
<evidence type="ECO:0000256" key="11">
    <source>
        <dbReference type="ARBA" id="ARBA00044000"/>
    </source>
</evidence>
<dbReference type="InterPro" id="IPR002035">
    <property type="entry name" value="VWF_A"/>
</dbReference>
<evidence type="ECO:0000313" key="17">
    <source>
        <dbReference type="EMBL" id="OXB61471.1"/>
    </source>
</evidence>
<dbReference type="InterPro" id="IPR052229">
    <property type="entry name" value="Collagen-VI/PIF"/>
</dbReference>
<dbReference type="Proteomes" id="UP000198323">
    <property type="component" value="Unassembled WGS sequence"/>
</dbReference>
<evidence type="ECO:0000256" key="9">
    <source>
        <dbReference type="ARBA" id="ARBA00023278"/>
    </source>
</evidence>
<dbReference type="FunFam" id="3.40.50.410:FF:000026">
    <property type="entry name" value="Collagen, type VI, alpha 1"/>
    <property type="match status" value="1"/>
</dbReference>
<feature type="region of interest" description="Disordered" evidence="14">
    <location>
        <begin position="251"/>
        <end position="370"/>
    </location>
</feature>
<evidence type="ECO:0000256" key="7">
    <source>
        <dbReference type="ARBA" id="ARBA00023119"/>
    </source>
</evidence>
<dbReference type="PRINTS" id="PR00453">
    <property type="entry name" value="VWFADOMAIN"/>
</dbReference>
<keyword evidence="5" id="KW-0677">Repeat</keyword>
<dbReference type="InterPro" id="IPR036465">
    <property type="entry name" value="vWFA_dom_sf"/>
</dbReference>
<dbReference type="PANTHER" id="PTHR22588:SF15">
    <property type="entry name" value="VWFA DOMAIN-CONTAINING PROTEIN"/>
    <property type="match status" value="1"/>
</dbReference>
<dbReference type="Gene3D" id="3.40.50.410">
    <property type="entry name" value="von Willebrand factor, type A domain"/>
    <property type="match status" value="3"/>
</dbReference>
<evidence type="ECO:0000256" key="12">
    <source>
        <dbReference type="ARBA" id="ARBA00065069"/>
    </source>
</evidence>
<comment type="subcellular location">
    <subcellularLocation>
        <location evidence="1">Secreted</location>
        <location evidence="1">Extracellular space</location>
        <location evidence="1">Extracellular matrix</location>
    </subcellularLocation>
</comment>
<evidence type="ECO:0000259" key="16">
    <source>
        <dbReference type="PROSITE" id="PS50234"/>
    </source>
</evidence>
<dbReference type="GO" id="GO:0007155">
    <property type="term" value="P:cell adhesion"/>
    <property type="evidence" value="ECO:0007669"/>
    <property type="project" value="UniProtKB-KW"/>
</dbReference>
<dbReference type="CDD" id="cd00198">
    <property type="entry name" value="vWFA"/>
    <property type="match status" value="1"/>
</dbReference>
<evidence type="ECO:0000256" key="8">
    <source>
        <dbReference type="ARBA" id="ARBA00023180"/>
    </source>
</evidence>
<keyword evidence="3" id="KW-0272">Extracellular matrix</keyword>
<evidence type="ECO:0000256" key="13">
    <source>
        <dbReference type="ARBA" id="ARBA00070549"/>
    </source>
</evidence>
<gene>
    <name evidence="17" type="ORF">ASZ78_010227</name>
</gene>
<comment type="subunit">
    <text evidence="12">Trimers composed of three different chains: alpha 1(VI), alpha 2(VI), and alpha 3(VI).</text>
</comment>
<comment type="function">
    <text evidence="10">Collagen VI acts as a cell-binding protein.</text>
</comment>
<organism evidence="17 18">
    <name type="scientific">Callipepla squamata</name>
    <name type="common">Scaled quail</name>
    <dbReference type="NCBI Taxonomy" id="9009"/>
    <lineage>
        <taxon>Eukaryota</taxon>
        <taxon>Metazoa</taxon>
        <taxon>Chordata</taxon>
        <taxon>Craniata</taxon>
        <taxon>Vertebrata</taxon>
        <taxon>Euteleostomi</taxon>
        <taxon>Archelosauria</taxon>
        <taxon>Archosauria</taxon>
        <taxon>Dinosauria</taxon>
        <taxon>Saurischia</taxon>
        <taxon>Theropoda</taxon>
        <taxon>Coelurosauria</taxon>
        <taxon>Aves</taxon>
        <taxon>Neognathae</taxon>
        <taxon>Galloanserae</taxon>
        <taxon>Galliformes</taxon>
        <taxon>Odontophoridae</taxon>
        <taxon>Callipepla</taxon>
    </lineage>
</organism>